<dbReference type="InterPro" id="IPR003439">
    <property type="entry name" value="ABC_transporter-like_ATP-bd"/>
</dbReference>
<dbReference type="InterPro" id="IPR025966">
    <property type="entry name" value="OppC_N"/>
</dbReference>
<dbReference type="SUPFAM" id="SSF52540">
    <property type="entry name" value="P-loop containing nucleoside triphosphate hydrolases"/>
    <property type="match status" value="1"/>
</dbReference>
<evidence type="ECO:0000256" key="9">
    <source>
        <dbReference type="ARBA" id="ARBA00022989"/>
    </source>
</evidence>
<dbReference type="CDD" id="cd06261">
    <property type="entry name" value="TM_PBP2"/>
    <property type="match status" value="1"/>
</dbReference>
<sequence length="646" mass="67775">MTVTETVADAEVSASPAVNPRFVRRLMRRPLAVVCLAYLAILVLIAVVAPMLMPHVGTDRAGDLGTALHGPSAAHPLGVDSLGRDVLQRLLVGTRVTLVGVVEAMAVVLALGIPIGLVAGYVGGKIDRAITWLADLVLSLPAIILVIVVLSVFPQSVTAAMVTLGVLAAPGLVRVVRAATLPVREQLYVAAARVSGMSRTYIITRHVLPRVMGPIVVQASLLAAAALLVQTGLAFLSLIAAPPEPSWGGMVADGVGALFQQPWLIWPPGLAIALTVLAFGLLGDAVRDAGTEGWSAKSALPLGDKRRGAPKRASAVVPASTDDSLLSVRDLTVSYATPTGPIRAIDGVTFDIARGETVGVVGESGCGKTTTALAVIALLGGGGRIDSGHVLFDGRDLAALSESELQAVRGSEIGYVSQEPMVALDPAFRIGWQLAEAVRINTGMSRAKAKRRAVELLEQVQLPEPHLVARRYPHELSGGMAQRVVVARALAGEPKLLIADEPTTALDVTIQVEILDLMRTLQRDRGMAIMLVTHDLGVVADMCDRVVVMYAGQVAERAGVKELFGNPHHPYTRALLASNPHNQHSSAVLPTIPGAVPMPGSWPQGCHFQSRCAHATDQCGSGNIPLLQIGALHEARCLYAHQIEGA</sequence>
<feature type="transmembrane region" description="Helical" evidence="11">
    <location>
        <begin position="31"/>
        <end position="53"/>
    </location>
</feature>
<dbReference type="InterPro" id="IPR017871">
    <property type="entry name" value="ABC_transporter-like_CS"/>
</dbReference>
<dbReference type="Pfam" id="PF08352">
    <property type="entry name" value="oligo_HPY"/>
    <property type="match status" value="1"/>
</dbReference>
<dbReference type="InterPro" id="IPR003593">
    <property type="entry name" value="AAA+_ATPase"/>
</dbReference>
<evidence type="ECO:0000259" key="13">
    <source>
        <dbReference type="PROSITE" id="PS50928"/>
    </source>
</evidence>
<dbReference type="EMBL" id="JAJSBI010000001">
    <property type="protein sequence ID" value="MCD9872762.1"/>
    <property type="molecule type" value="Genomic_DNA"/>
</dbReference>
<dbReference type="GO" id="GO:0055085">
    <property type="term" value="P:transmembrane transport"/>
    <property type="evidence" value="ECO:0007669"/>
    <property type="project" value="InterPro"/>
</dbReference>
<evidence type="ECO:0000313" key="15">
    <source>
        <dbReference type="Proteomes" id="UP001108029"/>
    </source>
</evidence>
<evidence type="ECO:0000313" key="14">
    <source>
        <dbReference type="EMBL" id="MCD9872762.1"/>
    </source>
</evidence>
<feature type="transmembrane region" description="Helical" evidence="11">
    <location>
        <begin position="129"/>
        <end position="153"/>
    </location>
</feature>
<evidence type="ECO:0000256" key="7">
    <source>
        <dbReference type="ARBA" id="ARBA00022741"/>
    </source>
</evidence>
<dbReference type="Pfam" id="PF00528">
    <property type="entry name" value="BPD_transp_1"/>
    <property type="match status" value="1"/>
</dbReference>
<comment type="subcellular location">
    <subcellularLocation>
        <location evidence="11">Cell membrane</location>
        <topology evidence="11">Multi-pass membrane protein</topology>
    </subcellularLocation>
    <subcellularLocation>
        <location evidence="2">Cell membrane</location>
        <topology evidence="2">Peripheral membrane protein</topology>
    </subcellularLocation>
    <subcellularLocation>
        <location evidence="1">Membrane</location>
        <topology evidence="1">Multi-pass membrane protein</topology>
    </subcellularLocation>
</comment>
<proteinExistence type="inferred from homology"/>
<keyword evidence="8" id="KW-0067">ATP-binding</keyword>
<feature type="transmembrane region" description="Helical" evidence="11">
    <location>
        <begin position="215"/>
        <end position="243"/>
    </location>
</feature>
<dbReference type="InterPro" id="IPR027417">
    <property type="entry name" value="P-loop_NTPase"/>
</dbReference>
<dbReference type="GO" id="GO:0005886">
    <property type="term" value="C:plasma membrane"/>
    <property type="evidence" value="ECO:0007669"/>
    <property type="project" value="UniProtKB-SubCell"/>
</dbReference>
<gene>
    <name evidence="14" type="ORF">LJ657_03585</name>
</gene>
<keyword evidence="5" id="KW-1003">Cell membrane</keyword>
<protein>
    <submittedName>
        <fullName evidence="14">Dipeptide/oligopeptide/nickel ABC transporter permease/ATP-binding protein</fullName>
    </submittedName>
</protein>
<dbReference type="InterPro" id="IPR050388">
    <property type="entry name" value="ABC_Ni/Peptide_Import"/>
</dbReference>
<dbReference type="PROSITE" id="PS50928">
    <property type="entry name" value="ABC_TM1"/>
    <property type="match status" value="1"/>
</dbReference>
<evidence type="ECO:0000256" key="11">
    <source>
        <dbReference type="RuleBase" id="RU363032"/>
    </source>
</evidence>
<dbReference type="Pfam" id="PF00005">
    <property type="entry name" value="ABC_tran"/>
    <property type="match status" value="1"/>
</dbReference>
<organism evidence="14 15">
    <name type="scientific">Streptomyces guryensis</name>
    <dbReference type="NCBI Taxonomy" id="2886947"/>
    <lineage>
        <taxon>Bacteria</taxon>
        <taxon>Bacillati</taxon>
        <taxon>Actinomycetota</taxon>
        <taxon>Actinomycetes</taxon>
        <taxon>Kitasatosporales</taxon>
        <taxon>Streptomycetaceae</taxon>
        <taxon>Streptomyces</taxon>
    </lineage>
</organism>
<reference evidence="14" key="1">
    <citation type="submission" date="2021-12" db="EMBL/GenBank/DDBJ databases">
        <authorList>
            <person name="Lee J.-H."/>
            <person name="Kim S.-B."/>
        </authorList>
    </citation>
    <scope>NUCLEOTIDE SEQUENCE</scope>
    <source>
        <strain evidence="14">NR30</strain>
    </source>
</reference>
<evidence type="ECO:0000256" key="8">
    <source>
        <dbReference type="ARBA" id="ARBA00022840"/>
    </source>
</evidence>
<dbReference type="NCBIfam" id="TIGR01727">
    <property type="entry name" value="oligo_HPY"/>
    <property type="match status" value="1"/>
</dbReference>
<evidence type="ECO:0000256" key="4">
    <source>
        <dbReference type="ARBA" id="ARBA00022448"/>
    </source>
</evidence>
<keyword evidence="7" id="KW-0547">Nucleotide-binding</keyword>
<comment type="caution">
    <text evidence="14">The sequence shown here is derived from an EMBL/GenBank/DDBJ whole genome shotgun (WGS) entry which is preliminary data.</text>
</comment>
<dbReference type="GO" id="GO:0005524">
    <property type="term" value="F:ATP binding"/>
    <property type="evidence" value="ECO:0007669"/>
    <property type="project" value="UniProtKB-KW"/>
</dbReference>
<dbReference type="SMART" id="SM00382">
    <property type="entry name" value="AAA"/>
    <property type="match status" value="1"/>
</dbReference>
<dbReference type="SUPFAM" id="SSF161098">
    <property type="entry name" value="MetI-like"/>
    <property type="match status" value="1"/>
</dbReference>
<dbReference type="PANTHER" id="PTHR43297">
    <property type="entry name" value="OLIGOPEPTIDE TRANSPORT ATP-BINDING PROTEIN APPD"/>
    <property type="match status" value="1"/>
</dbReference>
<evidence type="ECO:0000256" key="10">
    <source>
        <dbReference type="ARBA" id="ARBA00023136"/>
    </source>
</evidence>
<keyword evidence="9 11" id="KW-1133">Transmembrane helix</keyword>
<dbReference type="InterPro" id="IPR000515">
    <property type="entry name" value="MetI-like"/>
</dbReference>
<keyword evidence="15" id="KW-1185">Reference proteome</keyword>
<comment type="similarity">
    <text evidence="11">Belongs to the binding-protein-dependent transport system permease family.</text>
</comment>
<dbReference type="Pfam" id="PF12911">
    <property type="entry name" value="OppC_N"/>
    <property type="match status" value="1"/>
</dbReference>
<evidence type="ECO:0000256" key="2">
    <source>
        <dbReference type="ARBA" id="ARBA00004202"/>
    </source>
</evidence>
<dbReference type="Proteomes" id="UP001108029">
    <property type="component" value="Unassembled WGS sequence"/>
</dbReference>
<dbReference type="Gene3D" id="1.10.3720.10">
    <property type="entry name" value="MetI-like"/>
    <property type="match status" value="1"/>
</dbReference>
<dbReference type="PROSITE" id="PS50893">
    <property type="entry name" value="ABC_TRANSPORTER_2"/>
    <property type="match status" value="1"/>
</dbReference>
<feature type="domain" description="ABC transmembrane type-1" evidence="13">
    <location>
        <begin position="94"/>
        <end position="283"/>
    </location>
</feature>
<evidence type="ECO:0000256" key="1">
    <source>
        <dbReference type="ARBA" id="ARBA00004141"/>
    </source>
</evidence>
<keyword evidence="4 11" id="KW-0813">Transport</keyword>
<dbReference type="InterPro" id="IPR035906">
    <property type="entry name" value="MetI-like_sf"/>
</dbReference>
<dbReference type="GO" id="GO:0016887">
    <property type="term" value="F:ATP hydrolysis activity"/>
    <property type="evidence" value="ECO:0007669"/>
    <property type="project" value="InterPro"/>
</dbReference>
<evidence type="ECO:0000259" key="12">
    <source>
        <dbReference type="PROSITE" id="PS50893"/>
    </source>
</evidence>
<dbReference type="RefSeq" id="WP_232646693.1">
    <property type="nucleotide sequence ID" value="NZ_JAJSBI010000001.1"/>
</dbReference>
<dbReference type="AlphaFoldDB" id="A0A9Q3VJA2"/>
<keyword evidence="10 11" id="KW-0472">Membrane</keyword>
<dbReference type="InterPro" id="IPR013563">
    <property type="entry name" value="Oligopep_ABC_C"/>
</dbReference>
<dbReference type="GO" id="GO:0015833">
    <property type="term" value="P:peptide transport"/>
    <property type="evidence" value="ECO:0007669"/>
    <property type="project" value="InterPro"/>
</dbReference>
<accession>A0A9Q3VJA2</accession>
<evidence type="ECO:0000256" key="3">
    <source>
        <dbReference type="ARBA" id="ARBA00005417"/>
    </source>
</evidence>
<dbReference type="PANTHER" id="PTHR43297:SF2">
    <property type="entry name" value="DIPEPTIDE TRANSPORT ATP-BINDING PROTEIN DPPD"/>
    <property type="match status" value="1"/>
</dbReference>
<evidence type="ECO:0000256" key="5">
    <source>
        <dbReference type="ARBA" id="ARBA00022475"/>
    </source>
</evidence>
<dbReference type="FunFam" id="3.40.50.300:FF:000016">
    <property type="entry name" value="Oligopeptide ABC transporter ATP-binding component"/>
    <property type="match status" value="1"/>
</dbReference>
<dbReference type="CDD" id="cd03257">
    <property type="entry name" value="ABC_NikE_OppD_transporters"/>
    <property type="match status" value="1"/>
</dbReference>
<feature type="domain" description="ABC transporter" evidence="12">
    <location>
        <begin position="328"/>
        <end position="576"/>
    </location>
</feature>
<comment type="similarity">
    <text evidence="3">Belongs to the ABC transporter superfamily.</text>
</comment>
<dbReference type="PROSITE" id="PS00211">
    <property type="entry name" value="ABC_TRANSPORTER_1"/>
    <property type="match status" value="1"/>
</dbReference>
<evidence type="ECO:0000256" key="6">
    <source>
        <dbReference type="ARBA" id="ARBA00022692"/>
    </source>
</evidence>
<name>A0A9Q3VJA2_9ACTN</name>
<dbReference type="Gene3D" id="3.40.50.300">
    <property type="entry name" value="P-loop containing nucleotide triphosphate hydrolases"/>
    <property type="match status" value="1"/>
</dbReference>
<keyword evidence="6 11" id="KW-0812">Transmembrane</keyword>
<feature type="transmembrane region" description="Helical" evidence="11">
    <location>
        <begin position="159"/>
        <end position="176"/>
    </location>
</feature>
<feature type="transmembrane region" description="Helical" evidence="11">
    <location>
        <begin position="96"/>
        <end position="122"/>
    </location>
</feature>